<comment type="caution">
    <text evidence="1">The sequence shown here is derived from an EMBL/GenBank/DDBJ whole genome shotgun (WGS) entry which is preliminary data.</text>
</comment>
<proteinExistence type="predicted"/>
<dbReference type="Proteomes" id="UP001600165">
    <property type="component" value="Unassembled WGS sequence"/>
</dbReference>
<accession>A0ABW6IHN6</accession>
<evidence type="ECO:0000313" key="1">
    <source>
        <dbReference type="EMBL" id="MFE4107367.1"/>
    </source>
</evidence>
<dbReference type="RefSeq" id="WP_377966010.1">
    <property type="nucleotide sequence ID" value="NZ_JBHZOL010000086.1"/>
</dbReference>
<name>A0ABW6IHN6_9CYAN</name>
<evidence type="ECO:0000313" key="2">
    <source>
        <dbReference type="Proteomes" id="UP001600165"/>
    </source>
</evidence>
<reference evidence="1 2" key="1">
    <citation type="submission" date="2024-10" db="EMBL/GenBank/DDBJ databases">
        <authorList>
            <person name="Ratan Roy A."/>
            <person name="Morales Sandoval P.H."/>
            <person name="De Los Santos Villalobos S."/>
            <person name="Chakraborty S."/>
            <person name="Mukherjee J."/>
        </authorList>
    </citation>
    <scope>NUCLEOTIDE SEQUENCE [LARGE SCALE GENOMIC DNA]</scope>
    <source>
        <strain evidence="1 2">S1</strain>
    </source>
</reference>
<organism evidence="1 2">
    <name type="scientific">Almyronema epifaneia S1</name>
    <dbReference type="NCBI Taxonomy" id="2991925"/>
    <lineage>
        <taxon>Bacteria</taxon>
        <taxon>Bacillati</taxon>
        <taxon>Cyanobacteriota</taxon>
        <taxon>Cyanophyceae</taxon>
        <taxon>Nodosilineales</taxon>
        <taxon>Nodosilineaceae</taxon>
        <taxon>Almyronema</taxon>
        <taxon>Almyronema epifaneia</taxon>
    </lineage>
</organism>
<protein>
    <submittedName>
        <fullName evidence="1">Uncharacterized protein</fullName>
    </submittedName>
</protein>
<dbReference type="EMBL" id="JBHZOL010000086">
    <property type="protein sequence ID" value="MFE4107367.1"/>
    <property type="molecule type" value="Genomic_DNA"/>
</dbReference>
<gene>
    <name evidence="1" type="ORF">ACFVKH_13830</name>
</gene>
<sequence length="136" mass="14718">MPNQTHKGWYLETKLSLTSDFAAICRGGFADNGSTVSTPEVVAFILNQAKIPARGGKGILLTAAETYATSFVQWLEGQNAKAEWQAHDSVNLSFGEQTRYLPWGYGLQQAIAAALPKLKTLLAKIEFAQTEVAVDG</sequence>
<keyword evidence="2" id="KW-1185">Reference proteome</keyword>